<keyword evidence="2" id="KW-1185">Reference proteome</keyword>
<organism evidence="1 2">
    <name type="scientific">Bacillus kandeliae</name>
    <dbReference type="NCBI Taxonomy" id="3129297"/>
    <lineage>
        <taxon>Bacteria</taxon>
        <taxon>Bacillati</taxon>
        <taxon>Bacillota</taxon>
        <taxon>Bacilli</taxon>
        <taxon>Bacillales</taxon>
        <taxon>Bacillaceae</taxon>
        <taxon>Bacillus</taxon>
    </lineage>
</organism>
<sequence>MNLQVINRELEVGQISIIGVSSSSYFQIGDTDTIHLYSTLDTPPEAIIITPYVRL</sequence>
<dbReference type="Proteomes" id="UP001387364">
    <property type="component" value="Chromosome"/>
</dbReference>
<accession>A0ABZ2N8A6</accession>
<proteinExistence type="predicted"/>
<protein>
    <submittedName>
        <fullName evidence="1">Spore gernimation protein GerPD</fullName>
    </submittedName>
</protein>
<evidence type="ECO:0000313" key="2">
    <source>
        <dbReference type="Proteomes" id="UP001387364"/>
    </source>
</evidence>
<dbReference type="EMBL" id="CP147404">
    <property type="protein sequence ID" value="WXB93969.1"/>
    <property type="molecule type" value="Genomic_DNA"/>
</dbReference>
<gene>
    <name evidence="1" type="ORF">WDJ61_04890</name>
</gene>
<name>A0ABZ2N8A6_9BACI</name>
<reference evidence="1 2" key="1">
    <citation type="submission" date="2024-02" db="EMBL/GenBank/DDBJ databases">
        <title>Seven novel Bacillus-like species.</title>
        <authorList>
            <person name="Liu G."/>
        </authorList>
    </citation>
    <scope>NUCLEOTIDE SEQUENCE [LARGE SCALE GENOMIC DNA]</scope>
    <source>
        <strain evidence="1 2">FJAT-52991</strain>
    </source>
</reference>
<evidence type="ECO:0000313" key="1">
    <source>
        <dbReference type="EMBL" id="WXB93969.1"/>
    </source>
</evidence>